<evidence type="ECO:0000256" key="11">
    <source>
        <dbReference type="RuleBase" id="RU362081"/>
    </source>
</evidence>
<evidence type="ECO:0000256" key="1">
    <source>
        <dbReference type="ARBA" id="ARBA00004127"/>
    </source>
</evidence>
<keyword evidence="6 11" id="KW-0547">Nucleotide-binding</keyword>
<dbReference type="SFLD" id="SFLDS00003">
    <property type="entry name" value="Haloacid_Dehalogenase"/>
    <property type="match status" value="1"/>
</dbReference>
<dbReference type="InterPro" id="IPR044492">
    <property type="entry name" value="P_typ_ATPase_HD_dom"/>
</dbReference>
<feature type="transmembrane region" description="Helical" evidence="11">
    <location>
        <begin position="132"/>
        <end position="152"/>
    </location>
</feature>
<dbReference type="EMBL" id="FOGC01000002">
    <property type="protein sequence ID" value="SEQ29230.1"/>
    <property type="molecule type" value="Genomic_DNA"/>
</dbReference>
<dbReference type="InterPro" id="IPR027256">
    <property type="entry name" value="P-typ_ATPase_IB"/>
</dbReference>
<feature type="domain" description="HMA" evidence="12">
    <location>
        <begin position="13"/>
        <end position="76"/>
    </location>
</feature>
<keyword evidence="10 11" id="KW-0472">Membrane</keyword>
<keyword evidence="7 11" id="KW-0067">ATP-binding</keyword>
<dbReference type="PRINTS" id="PR00943">
    <property type="entry name" value="CUATPASE"/>
</dbReference>
<dbReference type="PANTHER" id="PTHR43520">
    <property type="entry name" value="ATP7, ISOFORM B"/>
    <property type="match status" value="1"/>
</dbReference>
<dbReference type="InterPro" id="IPR018303">
    <property type="entry name" value="ATPase_P-typ_P_site"/>
</dbReference>
<dbReference type="GO" id="GO:0005524">
    <property type="term" value="F:ATP binding"/>
    <property type="evidence" value="ECO:0007669"/>
    <property type="project" value="UniProtKB-UniRule"/>
</dbReference>
<dbReference type="Proteomes" id="UP000242515">
    <property type="component" value="Unassembled WGS sequence"/>
</dbReference>
<dbReference type="CDD" id="cd00371">
    <property type="entry name" value="HMA"/>
    <property type="match status" value="1"/>
</dbReference>
<name>A0A1H9EU29_9GAMM</name>
<dbReference type="InterPro" id="IPR001757">
    <property type="entry name" value="P_typ_ATPase"/>
</dbReference>
<dbReference type="InterPro" id="IPR023214">
    <property type="entry name" value="HAD_sf"/>
</dbReference>
<evidence type="ECO:0000256" key="8">
    <source>
        <dbReference type="ARBA" id="ARBA00022967"/>
    </source>
</evidence>
<evidence type="ECO:0000256" key="10">
    <source>
        <dbReference type="ARBA" id="ARBA00023136"/>
    </source>
</evidence>
<dbReference type="SUPFAM" id="SSF81665">
    <property type="entry name" value="Calcium ATPase, transmembrane domain M"/>
    <property type="match status" value="1"/>
</dbReference>
<dbReference type="RefSeq" id="WP_092672640.1">
    <property type="nucleotide sequence ID" value="NZ_FOGC01000002.1"/>
</dbReference>
<dbReference type="PANTHER" id="PTHR43520:SF8">
    <property type="entry name" value="P-TYPE CU(+) TRANSPORTER"/>
    <property type="match status" value="1"/>
</dbReference>
<keyword evidence="3" id="KW-0813">Transport</keyword>
<dbReference type="InterPro" id="IPR059000">
    <property type="entry name" value="ATPase_P-type_domA"/>
</dbReference>
<dbReference type="GO" id="GO:0055070">
    <property type="term" value="P:copper ion homeostasis"/>
    <property type="evidence" value="ECO:0007669"/>
    <property type="project" value="TreeGrafter"/>
</dbReference>
<evidence type="ECO:0000256" key="7">
    <source>
        <dbReference type="ARBA" id="ARBA00022840"/>
    </source>
</evidence>
<feature type="transmembrane region" description="Helical" evidence="11">
    <location>
        <begin position="102"/>
        <end position="120"/>
    </location>
</feature>
<evidence type="ECO:0000313" key="13">
    <source>
        <dbReference type="EMBL" id="SEQ29230.1"/>
    </source>
</evidence>
<dbReference type="Gene3D" id="2.70.150.10">
    <property type="entry name" value="Calcium-transporting ATPase, cytoplasmic transduction domain A"/>
    <property type="match status" value="1"/>
</dbReference>
<dbReference type="NCBIfam" id="TIGR01494">
    <property type="entry name" value="ATPase_P-type"/>
    <property type="match status" value="1"/>
</dbReference>
<evidence type="ECO:0000256" key="3">
    <source>
        <dbReference type="ARBA" id="ARBA00022448"/>
    </source>
</evidence>
<accession>A0A1H9EU29</accession>
<dbReference type="Pfam" id="PF00702">
    <property type="entry name" value="Hydrolase"/>
    <property type="match status" value="1"/>
</dbReference>
<dbReference type="OrthoDB" id="9814270at2"/>
<dbReference type="GO" id="GO:0016887">
    <property type="term" value="F:ATP hydrolysis activity"/>
    <property type="evidence" value="ECO:0007669"/>
    <property type="project" value="InterPro"/>
</dbReference>
<dbReference type="Pfam" id="PF00122">
    <property type="entry name" value="E1-E2_ATPase"/>
    <property type="match status" value="1"/>
</dbReference>
<evidence type="ECO:0000256" key="4">
    <source>
        <dbReference type="ARBA" id="ARBA00022692"/>
    </source>
</evidence>
<dbReference type="NCBIfam" id="TIGR01525">
    <property type="entry name" value="ATPase-IB_hvy"/>
    <property type="match status" value="1"/>
</dbReference>
<dbReference type="SUPFAM" id="SSF81653">
    <property type="entry name" value="Calcium ATPase, transduction domain A"/>
    <property type="match status" value="1"/>
</dbReference>
<dbReference type="InterPro" id="IPR008250">
    <property type="entry name" value="ATPase_P-typ_transduc_dom_A_sf"/>
</dbReference>
<evidence type="ECO:0000256" key="2">
    <source>
        <dbReference type="ARBA" id="ARBA00006024"/>
    </source>
</evidence>
<dbReference type="GO" id="GO:0005507">
    <property type="term" value="F:copper ion binding"/>
    <property type="evidence" value="ECO:0007669"/>
    <property type="project" value="TreeGrafter"/>
</dbReference>
<evidence type="ECO:0000256" key="6">
    <source>
        <dbReference type="ARBA" id="ARBA00022741"/>
    </source>
</evidence>
<feature type="transmembrane region" description="Helical" evidence="11">
    <location>
        <begin position="729"/>
        <end position="748"/>
    </location>
</feature>
<dbReference type="STRING" id="988801.SAMN05216522_10260"/>
<dbReference type="InterPro" id="IPR006121">
    <property type="entry name" value="HMA_dom"/>
</dbReference>
<dbReference type="PRINTS" id="PR00119">
    <property type="entry name" value="CATATPASE"/>
</dbReference>
<protein>
    <submittedName>
        <fullName evidence="13">Au+-exporting ATPase</fullName>
    </submittedName>
</protein>
<evidence type="ECO:0000256" key="9">
    <source>
        <dbReference type="ARBA" id="ARBA00022989"/>
    </source>
</evidence>
<evidence type="ECO:0000313" key="14">
    <source>
        <dbReference type="Proteomes" id="UP000242515"/>
    </source>
</evidence>
<organism evidence="13 14">
    <name type="scientific">Rosenbergiella nectarea</name>
    <dbReference type="NCBI Taxonomy" id="988801"/>
    <lineage>
        <taxon>Bacteria</taxon>
        <taxon>Pseudomonadati</taxon>
        <taxon>Pseudomonadota</taxon>
        <taxon>Gammaproteobacteria</taxon>
        <taxon>Enterobacterales</taxon>
        <taxon>Erwiniaceae</taxon>
        <taxon>Rosenbergiella</taxon>
    </lineage>
</organism>
<dbReference type="SFLD" id="SFLDG00002">
    <property type="entry name" value="C1.7:_P-type_atpase_like"/>
    <property type="match status" value="1"/>
</dbReference>
<proteinExistence type="inferred from homology"/>
<keyword evidence="4 11" id="KW-0812">Transmembrane</keyword>
<sequence>MSSQSSATRHSPPTLQLTVEGMSCASCVGRVERVLAAQPGVEQASVNLATERATIIGDVAAESVAQAVTAAGYPAKIFVDAAKARALQQQKKQHHIQALQRNVLIAVVLTLPIFVVEMAMHLSQAIQSWVDYYLPVPGRWVAEAVLSTSVLLGPGRQFYRLGLPALWHRAPDMNALVAIGTLAAWGYSLFATFAPQWLPAQSVHVYYEAAAMIVCLVLIGRLLEARAKGKTSQAMQRLLQLQPNIAHRWQNDQSEEVATESLVVGDIVEVRPGEKIPIDGEVVAGESHVEESMVTGEPLAVRKRPGDALTGGTLNQQGYLRFKVTATGEQTVLAQIVQAVEQAQTAKLPIQGVVDKVTLWFVPVVFVAALLTLMGWLYFAPQGGISLAIVNAVAVLIIACPCAMGLATPTSIMVATGRAAEKGILFRQGRALQQLRETTLIAFDKTGTLTEGQPALTDIQPAEGFSTQQLLTYAAAVERYSEHPLASAVVNAANAQQLERVSATDFTTSSGMGVSAKVNDQQVHIGTQRYLESLFIASSGLEPLETHYAEQGKSPFYIAIGEQLAGIIAVTDPIKASSQAVVSQLQAQGITVAMVTGDNRVTAQSVAKQLGIREVVAEVKPQGKVEAIQNWQQHFASVSFVGDGINDAPALAAADVGIALGSGTDIAIESADVVLMSDSLTNVLNARHVSQVTMTNIHQNLFWAFIYNLVLIPVAAGALYPAFGIQLSPILAAGAMALSSVFVLGNALRLKRTTFIH</sequence>
<dbReference type="PROSITE" id="PS00154">
    <property type="entry name" value="ATPASE_E1_E2"/>
    <property type="match status" value="1"/>
</dbReference>
<dbReference type="SUPFAM" id="SSF55008">
    <property type="entry name" value="HMA, heavy metal-associated domain"/>
    <property type="match status" value="1"/>
</dbReference>
<dbReference type="PROSITE" id="PS50846">
    <property type="entry name" value="HMA_2"/>
    <property type="match status" value="1"/>
</dbReference>
<dbReference type="InterPro" id="IPR036163">
    <property type="entry name" value="HMA_dom_sf"/>
</dbReference>
<dbReference type="NCBIfam" id="TIGR01512">
    <property type="entry name" value="ATPase-IB2_Cd"/>
    <property type="match status" value="1"/>
</dbReference>
<dbReference type="Gene3D" id="3.40.50.1000">
    <property type="entry name" value="HAD superfamily/HAD-like"/>
    <property type="match status" value="1"/>
</dbReference>
<dbReference type="GO" id="GO:0043682">
    <property type="term" value="F:P-type divalent copper transporter activity"/>
    <property type="evidence" value="ECO:0007669"/>
    <property type="project" value="TreeGrafter"/>
</dbReference>
<dbReference type="NCBIfam" id="TIGR01511">
    <property type="entry name" value="ATPase-IB1_Cu"/>
    <property type="match status" value="1"/>
</dbReference>
<feature type="transmembrane region" description="Helical" evidence="11">
    <location>
        <begin position="173"/>
        <end position="193"/>
    </location>
</feature>
<feature type="transmembrane region" description="Helical" evidence="11">
    <location>
        <begin position="205"/>
        <end position="223"/>
    </location>
</feature>
<evidence type="ECO:0000259" key="12">
    <source>
        <dbReference type="PROSITE" id="PS50846"/>
    </source>
</evidence>
<dbReference type="InterPro" id="IPR023299">
    <property type="entry name" value="ATPase_P-typ_cyto_dom_N"/>
</dbReference>
<dbReference type="SFLD" id="SFLDF00027">
    <property type="entry name" value="p-type_atpase"/>
    <property type="match status" value="1"/>
</dbReference>
<feature type="transmembrane region" description="Helical" evidence="11">
    <location>
        <begin position="701"/>
        <end position="723"/>
    </location>
</feature>
<keyword evidence="5 11" id="KW-0479">Metal-binding</keyword>
<gene>
    <name evidence="13" type="ORF">SAMN05216522_10260</name>
</gene>
<dbReference type="Gene3D" id="3.40.1110.10">
    <property type="entry name" value="Calcium-transporting ATPase, cytoplasmic domain N"/>
    <property type="match status" value="1"/>
</dbReference>
<dbReference type="FunFam" id="2.70.150.10:FF:000002">
    <property type="entry name" value="Copper-transporting ATPase 1, putative"/>
    <property type="match status" value="1"/>
</dbReference>
<reference evidence="14" key="1">
    <citation type="submission" date="2016-10" db="EMBL/GenBank/DDBJ databases">
        <authorList>
            <person name="Varghese N."/>
            <person name="Submissions S."/>
        </authorList>
    </citation>
    <scope>NUCLEOTIDE SEQUENCE [LARGE SCALE GENOMIC DNA]</scope>
    <source>
        <strain evidence="14">8N4</strain>
    </source>
</reference>
<evidence type="ECO:0000256" key="5">
    <source>
        <dbReference type="ARBA" id="ARBA00022723"/>
    </source>
</evidence>
<dbReference type="InterPro" id="IPR036412">
    <property type="entry name" value="HAD-like_sf"/>
</dbReference>
<dbReference type="GO" id="GO:0005886">
    <property type="term" value="C:plasma membrane"/>
    <property type="evidence" value="ECO:0007669"/>
    <property type="project" value="UniProtKB-SubCell"/>
</dbReference>
<comment type="subcellular location">
    <subcellularLocation>
        <location evidence="11">Cell membrane</location>
    </subcellularLocation>
    <subcellularLocation>
        <location evidence="1">Endomembrane system</location>
        <topology evidence="1">Multi-pass membrane protein</topology>
    </subcellularLocation>
</comment>
<keyword evidence="11" id="KW-1003">Cell membrane</keyword>
<keyword evidence="9 11" id="KW-1133">Transmembrane helix</keyword>
<dbReference type="Pfam" id="PF00403">
    <property type="entry name" value="HMA"/>
    <property type="match status" value="1"/>
</dbReference>
<keyword evidence="14" id="KW-1185">Reference proteome</keyword>
<dbReference type="PROSITE" id="PS01047">
    <property type="entry name" value="HMA_1"/>
    <property type="match status" value="1"/>
</dbReference>
<dbReference type="CDD" id="cd02094">
    <property type="entry name" value="P-type_ATPase_Cu-like"/>
    <property type="match status" value="1"/>
</dbReference>
<dbReference type="Gene3D" id="3.30.70.100">
    <property type="match status" value="1"/>
</dbReference>
<dbReference type="SUPFAM" id="SSF56784">
    <property type="entry name" value="HAD-like"/>
    <property type="match status" value="1"/>
</dbReference>
<dbReference type="AlphaFoldDB" id="A0A1H9EU29"/>
<feature type="transmembrane region" description="Helical" evidence="11">
    <location>
        <begin position="385"/>
        <end position="408"/>
    </location>
</feature>
<dbReference type="InterPro" id="IPR017969">
    <property type="entry name" value="Heavy-metal-associated_CS"/>
</dbReference>
<keyword evidence="8" id="KW-1278">Translocase</keyword>
<comment type="similarity">
    <text evidence="2 11">Belongs to the cation transport ATPase (P-type) (TC 3.A.3) family. Type IB subfamily.</text>
</comment>
<dbReference type="GO" id="GO:0012505">
    <property type="term" value="C:endomembrane system"/>
    <property type="evidence" value="ECO:0007669"/>
    <property type="project" value="UniProtKB-SubCell"/>
</dbReference>
<dbReference type="InterPro" id="IPR023298">
    <property type="entry name" value="ATPase_P-typ_TM_dom_sf"/>
</dbReference>
<feature type="transmembrane region" description="Helical" evidence="11">
    <location>
        <begin position="357"/>
        <end position="379"/>
    </location>
</feature>
<dbReference type="FunFam" id="3.30.70.100:FF:000001">
    <property type="entry name" value="ATPase copper transporting beta"/>
    <property type="match status" value="1"/>
</dbReference>